<organism evidence="2 3">
    <name type="scientific">Tribonema minus</name>
    <dbReference type="NCBI Taxonomy" id="303371"/>
    <lineage>
        <taxon>Eukaryota</taxon>
        <taxon>Sar</taxon>
        <taxon>Stramenopiles</taxon>
        <taxon>Ochrophyta</taxon>
        <taxon>PX clade</taxon>
        <taxon>Xanthophyceae</taxon>
        <taxon>Tribonematales</taxon>
        <taxon>Tribonemataceae</taxon>
        <taxon>Tribonema</taxon>
    </lineage>
</organism>
<evidence type="ECO:0000313" key="2">
    <source>
        <dbReference type="EMBL" id="KAG5190992.1"/>
    </source>
</evidence>
<comment type="caution">
    <text evidence="2">The sequence shown here is derived from an EMBL/GenBank/DDBJ whole genome shotgun (WGS) entry which is preliminary data.</text>
</comment>
<evidence type="ECO:0000256" key="1">
    <source>
        <dbReference type="SAM" id="MobiDB-lite"/>
    </source>
</evidence>
<accession>A0A836CLQ3</accession>
<dbReference type="AlphaFoldDB" id="A0A836CLQ3"/>
<dbReference type="Proteomes" id="UP000664859">
    <property type="component" value="Unassembled WGS sequence"/>
</dbReference>
<reference evidence="2" key="1">
    <citation type="submission" date="2021-02" db="EMBL/GenBank/DDBJ databases">
        <title>First Annotated Genome of the Yellow-green Alga Tribonema minus.</title>
        <authorList>
            <person name="Mahan K.M."/>
        </authorList>
    </citation>
    <scope>NUCLEOTIDE SEQUENCE</scope>
    <source>
        <strain evidence="2">UTEX B ZZ1240</strain>
    </source>
</reference>
<name>A0A836CLQ3_9STRA</name>
<gene>
    <name evidence="2" type="ORF">JKP88DRAFT_275041</name>
</gene>
<dbReference type="EMBL" id="JAFCMP010000024">
    <property type="protein sequence ID" value="KAG5190992.1"/>
    <property type="molecule type" value="Genomic_DNA"/>
</dbReference>
<keyword evidence="3" id="KW-1185">Reference proteome</keyword>
<proteinExistence type="predicted"/>
<protein>
    <submittedName>
        <fullName evidence="2">Uncharacterized protein</fullName>
    </submittedName>
</protein>
<feature type="region of interest" description="Disordered" evidence="1">
    <location>
        <begin position="114"/>
        <end position="139"/>
    </location>
</feature>
<evidence type="ECO:0000313" key="3">
    <source>
        <dbReference type="Proteomes" id="UP000664859"/>
    </source>
</evidence>
<sequence>MDIVLPDDIFPGVGFDDETRQLPIIVDVTCFEAQAQSRATCERRSRETAAVNSGGGWGRQGLDFAEDSIRELQSLLRVSAQPQSQEDVLYVEGAVAAGLIWLEEMKHRGLLRHARRKLRRDRATTSSSSSSSIGGSEARIAALRRRSPREYQYLVSGATTLQDVLSPRALKGDDLATTRVALKTLERRFTQLDEVARARGVSTYQVLLEIEAAAAARAAAGGGGGGGSSGAVTECAERTPVRDALFVSPGHRRTLNVVAMQPAAPPAAAAVVRAPRCLPPLLVPPPRPPLLC</sequence>